<dbReference type="CDD" id="cd06530">
    <property type="entry name" value="S26_SPase_I"/>
    <property type="match status" value="1"/>
</dbReference>
<feature type="region of interest" description="Disordered" evidence="8">
    <location>
        <begin position="1"/>
        <end position="54"/>
    </location>
</feature>
<comment type="similarity">
    <text evidence="2 7">Belongs to the peptidase S26 family.</text>
</comment>
<dbReference type="InterPro" id="IPR000223">
    <property type="entry name" value="Pept_S26A_signal_pept_1"/>
</dbReference>
<dbReference type="EC" id="3.4.21.89" evidence="3 7"/>
<evidence type="ECO:0000256" key="3">
    <source>
        <dbReference type="ARBA" id="ARBA00013208"/>
    </source>
</evidence>
<dbReference type="PANTHER" id="PTHR43390">
    <property type="entry name" value="SIGNAL PEPTIDASE I"/>
    <property type="match status" value="1"/>
</dbReference>
<keyword evidence="5 7" id="KW-0378">Hydrolase</keyword>
<reference evidence="10 11" key="1">
    <citation type="submission" date="2019-02" db="EMBL/GenBank/DDBJ databases">
        <title>Deep-cultivation of Planctomycetes and their phenomic and genomic characterization uncovers novel biology.</title>
        <authorList>
            <person name="Wiegand S."/>
            <person name="Jogler M."/>
            <person name="Boedeker C."/>
            <person name="Pinto D."/>
            <person name="Vollmers J."/>
            <person name="Rivas-Marin E."/>
            <person name="Kohn T."/>
            <person name="Peeters S.H."/>
            <person name="Heuer A."/>
            <person name="Rast P."/>
            <person name="Oberbeckmann S."/>
            <person name="Bunk B."/>
            <person name="Jeske O."/>
            <person name="Meyerdierks A."/>
            <person name="Storesund J.E."/>
            <person name="Kallscheuer N."/>
            <person name="Luecker S."/>
            <person name="Lage O.M."/>
            <person name="Pohl T."/>
            <person name="Merkel B.J."/>
            <person name="Hornburger P."/>
            <person name="Mueller R.-W."/>
            <person name="Bruemmer F."/>
            <person name="Labrenz M."/>
            <person name="Spormann A.M."/>
            <person name="Op den Camp H."/>
            <person name="Overmann J."/>
            <person name="Amann R."/>
            <person name="Jetten M.S.M."/>
            <person name="Mascher T."/>
            <person name="Medema M.H."/>
            <person name="Devos D.P."/>
            <person name="Kaster A.-K."/>
            <person name="Ovreas L."/>
            <person name="Rohde M."/>
            <person name="Galperin M.Y."/>
            <person name="Jogler C."/>
        </authorList>
    </citation>
    <scope>NUCLEOTIDE SEQUENCE [LARGE SCALE GENOMIC DNA]</scope>
    <source>
        <strain evidence="10 11">Poly30</strain>
    </source>
</reference>
<dbReference type="NCBIfam" id="TIGR02227">
    <property type="entry name" value="sigpep_I_bact"/>
    <property type="match status" value="1"/>
</dbReference>
<feature type="compositionally biased region" description="Polar residues" evidence="8">
    <location>
        <begin position="17"/>
        <end position="33"/>
    </location>
</feature>
<feature type="compositionally biased region" description="Basic and acidic residues" evidence="8">
    <location>
        <begin position="1"/>
        <end position="11"/>
    </location>
</feature>
<evidence type="ECO:0000256" key="7">
    <source>
        <dbReference type="RuleBase" id="RU362042"/>
    </source>
</evidence>
<dbReference type="GO" id="GO:0016020">
    <property type="term" value="C:membrane"/>
    <property type="evidence" value="ECO:0007669"/>
    <property type="project" value="UniProtKB-SubCell"/>
</dbReference>
<sequence length="533" mass="59603">MTDQEDAKTKGEYVSTAPKTSVLSQGGSPTTGQAPAGKSARALEKEARKKAQKAHPWRDNIEAVAISIVTIVLFKYFVLEAYKIPTGSMQPTLMGNEETGIYDRVIVDKFSYHYRDPERFEIAVFKYPLDSSKNFIKRIVGMPGERLFLQGGDAWIQPKGEEPRVLRRPRAIQDAQLRRIDTHGEWEGKRRPESWTLASTDDGDTLRTKGNGRMTYPQEFESIRDGYLDGYPAGVIGKISEKNKRSKWNDVTDLRVAAEVTAAPGVSAVTFILHEGDRRFRFTLRGPEATGDTRAISATGPGFEGESTSEAVAYQLKAGDSVEVEVQNLNDLLEFRVDGELVASLEIPPAISPNEARHVMESRITVDVADDAGGGTSIEDLKIWRDIFYTETSGRNPVTEWNIPEDAYLVLGDNSQDSSDGRDWSLAQFQLMDGDGGIVRGNSREMQAINPRTGQMVSHPESNPRYVPQQVGAKQIFLRDELGELHVLDPQTTERLPDEHFSFVPRELIRGRAVVVVWPLAPQHDVYRLKWVR</sequence>
<evidence type="ECO:0000256" key="2">
    <source>
        <dbReference type="ARBA" id="ARBA00009370"/>
    </source>
</evidence>
<gene>
    <name evidence="10" type="primary">lepB</name>
    <name evidence="10" type="ORF">Poly30_09730</name>
</gene>
<dbReference type="GO" id="GO:0009003">
    <property type="term" value="F:signal peptidase activity"/>
    <property type="evidence" value="ECO:0007669"/>
    <property type="project" value="UniProtKB-EC"/>
</dbReference>
<dbReference type="InterPro" id="IPR036286">
    <property type="entry name" value="LexA/Signal_pep-like_sf"/>
</dbReference>
<dbReference type="Proteomes" id="UP000320390">
    <property type="component" value="Chromosome"/>
</dbReference>
<dbReference type="InterPro" id="IPR019533">
    <property type="entry name" value="Peptidase_S26"/>
</dbReference>
<evidence type="ECO:0000313" key="11">
    <source>
        <dbReference type="Proteomes" id="UP000320390"/>
    </source>
</evidence>
<keyword evidence="11" id="KW-1185">Reference proteome</keyword>
<comment type="catalytic activity">
    <reaction evidence="1 7">
        <text>Cleavage of hydrophobic, N-terminal signal or leader sequences from secreted and periplasmic proteins.</text>
        <dbReference type="EC" id="3.4.21.89"/>
    </reaction>
</comment>
<dbReference type="PRINTS" id="PR00727">
    <property type="entry name" value="LEADERPTASE"/>
</dbReference>
<dbReference type="AlphaFoldDB" id="A0A518EN07"/>
<keyword evidence="7" id="KW-0645">Protease</keyword>
<dbReference type="InterPro" id="IPR019758">
    <property type="entry name" value="Pept_S26A_signal_pept_1_CS"/>
</dbReference>
<organism evidence="10 11">
    <name type="scientific">Saltatorellus ferox</name>
    <dbReference type="NCBI Taxonomy" id="2528018"/>
    <lineage>
        <taxon>Bacteria</taxon>
        <taxon>Pseudomonadati</taxon>
        <taxon>Planctomycetota</taxon>
        <taxon>Planctomycetia</taxon>
        <taxon>Planctomycetia incertae sedis</taxon>
        <taxon>Saltatorellus</taxon>
    </lineage>
</organism>
<dbReference type="GO" id="GO:0004252">
    <property type="term" value="F:serine-type endopeptidase activity"/>
    <property type="evidence" value="ECO:0007669"/>
    <property type="project" value="InterPro"/>
</dbReference>
<comment type="subcellular location">
    <subcellularLocation>
        <location evidence="7">Membrane</location>
        <topology evidence="7">Single-pass type II membrane protein</topology>
    </subcellularLocation>
</comment>
<protein>
    <recommendedName>
        <fullName evidence="4 7">Signal peptidase I</fullName>
        <ecNumber evidence="3 7">3.4.21.89</ecNumber>
    </recommendedName>
</protein>
<dbReference type="SUPFAM" id="SSF51306">
    <property type="entry name" value="LexA/Signal peptidase"/>
    <property type="match status" value="2"/>
</dbReference>
<evidence type="ECO:0000256" key="6">
    <source>
        <dbReference type="PIRSR" id="PIRSR600223-1"/>
    </source>
</evidence>
<proteinExistence type="inferred from homology"/>
<evidence type="ECO:0000256" key="8">
    <source>
        <dbReference type="SAM" id="MobiDB-lite"/>
    </source>
</evidence>
<dbReference type="RefSeq" id="WP_419190962.1">
    <property type="nucleotide sequence ID" value="NZ_CP036434.1"/>
</dbReference>
<evidence type="ECO:0000256" key="4">
    <source>
        <dbReference type="ARBA" id="ARBA00019232"/>
    </source>
</evidence>
<evidence type="ECO:0000313" key="10">
    <source>
        <dbReference type="EMBL" id="QDV05475.1"/>
    </source>
</evidence>
<evidence type="ECO:0000256" key="1">
    <source>
        <dbReference type="ARBA" id="ARBA00000677"/>
    </source>
</evidence>
<accession>A0A518EN07</accession>
<dbReference type="GO" id="GO:0006465">
    <property type="term" value="P:signal peptide processing"/>
    <property type="evidence" value="ECO:0007669"/>
    <property type="project" value="InterPro"/>
</dbReference>
<dbReference type="Gene3D" id="2.10.109.10">
    <property type="entry name" value="Umud Fragment, subunit A"/>
    <property type="match status" value="2"/>
</dbReference>
<evidence type="ECO:0000259" key="9">
    <source>
        <dbReference type="Pfam" id="PF10502"/>
    </source>
</evidence>
<feature type="active site" evidence="6">
    <location>
        <position position="88"/>
    </location>
</feature>
<dbReference type="PANTHER" id="PTHR43390:SF1">
    <property type="entry name" value="CHLOROPLAST PROCESSING PEPTIDASE"/>
    <property type="match status" value="1"/>
</dbReference>
<name>A0A518EN07_9BACT</name>
<dbReference type="Pfam" id="PF10502">
    <property type="entry name" value="Peptidase_S26"/>
    <property type="match status" value="1"/>
</dbReference>
<dbReference type="PROSITE" id="PS00761">
    <property type="entry name" value="SPASE_I_3"/>
    <property type="match status" value="1"/>
</dbReference>
<feature type="domain" description="Peptidase S26" evidence="9">
    <location>
        <begin position="58"/>
        <end position="160"/>
    </location>
</feature>
<feature type="active site" evidence="6">
    <location>
        <position position="137"/>
    </location>
</feature>
<feature type="region of interest" description="Disordered" evidence="8">
    <location>
        <begin position="189"/>
        <end position="213"/>
    </location>
</feature>
<dbReference type="EMBL" id="CP036434">
    <property type="protein sequence ID" value="QDV05475.1"/>
    <property type="molecule type" value="Genomic_DNA"/>
</dbReference>
<evidence type="ECO:0000256" key="5">
    <source>
        <dbReference type="ARBA" id="ARBA00022801"/>
    </source>
</evidence>